<feature type="region of interest" description="Disordered" evidence="8">
    <location>
        <begin position="1"/>
        <end position="40"/>
    </location>
</feature>
<evidence type="ECO:0000256" key="8">
    <source>
        <dbReference type="SAM" id="MobiDB-lite"/>
    </source>
</evidence>
<evidence type="ECO:0000313" key="10">
    <source>
        <dbReference type="Proteomes" id="UP000008680"/>
    </source>
</evidence>
<dbReference type="GO" id="GO:0005576">
    <property type="term" value="C:extracellular region"/>
    <property type="evidence" value="ECO:0007669"/>
    <property type="project" value="UniProtKB-SubCell"/>
</dbReference>
<feature type="compositionally biased region" description="Polar residues" evidence="8">
    <location>
        <begin position="723"/>
        <end position="737"/>
    </location>
</feature>
<feature type="compositionally biased region" description="Basic and acidic residues" evidence="8">
    <location>
        <begin position="738"/>
        <end position="750"/>
    </location>
</feature>
<evidence type="ECO:0000313" key="9">
    <source>
        <dbReference type="EMBL" id="ADC45900.1"/>
    </source>
</evidence>
<dbReference type="EMBL" id="CP001719">
    <property type="protein sequence ID" value="ADC45900.1"/>
    <property type="molecule type" value="Genomic_DNA"/>
</dbReference>
<reference evidence="9 10" key="1">
    <citation type="journal article" date="2010" name="PLoS ONE">
        <title>The genome sequence of the rumen methanogen Methanobrevibacter ruminantium reveals new possibilities for controlling ruminant methane emissions.</title>
        <authorList>
            <person name="Leahy S.C."/>
            <person name="Kelly W.J."/>
            <person name="Altermann E."/>
            <person name="Ronimus R.S."/>
            <person name="Yeoman C.J."/>
            <person name="Pacheco D.M."/>
            <person name="Li D."/>
            <person name="Kong Z."/>
            <person name="McTavish S."/>
            <person name="Sang C."/>
            <person name="Lambie S.C."/>
            <person name="Janssen P.H."/>
            <person name="Dey D."/>
            <person name="Attwood G.T."/>
        </authorList>
    </citation>
    <scope>NUCLEOTIDE SEQUENCE [LARGE SCALE GENOMIC DNA]</scope>
    <source>
        <strain evidence="10">ATCC 35063 / DSM 1093 / JCM 13430 / OCM 146 / M1</strain>
    </source>
</reference>
<gene>
    <name evidence="9" type="ordered locus">mru_0048</name>
</gene>
<dbReference type="STRING" id="634498.mru_0048"/>
<proteinExistence type="predicted"/>
<dbReference type="eggNOG" id="arCOG09729">
    <property type="taxonomic scope" value="Archaea"/>
</dbReference>
<dbReference type="PANTHER" id="PTHR11319">
    <property type="entry name" value="G PROTEIN-COUPLED RECEPTOR-RELATED"/>
    <property type="match status" value="1"/>
</dbReference>
<accession>D3E4K4</accession>
<protein>
    <submittedName>
        <fullName evidence="9">Adhesin-like protein</fullName>
    </submittedName>
</protein>
<dbReference type="SUPFAM" id="SSF51126">
    <property type="entry name" value="Pectin lyase-like"/>
    <property type="match status" value="2"/>
</dbReference>
<evidence type="ECO:0000256" key="7">
    <source>
        <dbReference type="ARBA" id="ARBA00023237"/>
    </source>
</evidence>
<name>D3E4K4_METRM</name>
<dbReference type="InterPro" id="IPR011050">
    <property type="entry name" value="Pectin_lyase_fold/virulence"/>
</dbReference>
<dbReference type="OrthoDB" id="78475at2157"/>
<feature type="compositionally biased region" description="Basic and acidic residues" evidence="8">
    <location>
        <begin position="17"/>
        <end position="30"/>
    </location>
</feature>
<keyword evidence="6" id="KW-0472">Membrane</keyword>
<keyword evidence="4" id="KW-0964">Secreted</keyword>
<evidence type="ECO:0000256" key="2">
    <source>
        <dbReference type="ARBA" id="ARBA00004442"/>
    </source>
</evidence>
<keyword evidence="10" id="KW-1185">Reference proteome</keyword>
<evidence type="ECO:0000256" key="5">
    <source>
        <dbReference type="ARBA" id="ARBA00022729"/>
    </source>
</evidence>
<keyword evidence="7" id="KW-0998">Cell outer membrane</keyword>
<evidence type="ECO:0000256" key="4">
    <source>
        <dbReference type="ARBA" id="ARBA00022525"/>
    </source>
</evidence>
<comment type="subcellular location">
    <subcellularLocation>
        <location evidence="1">Cell envelope</location>
    </subcellularLocation>
    <subcellularLocation>
        <location evidence="2">Cell outer membrane</location>
    </subcellularLocation>
    <subcellularLocation>
        <location evidence="3">Secreted</location>
    </subcellularLocation>
</comment>
<dbReference type="GeneID" id="8769665"/>
<feature type="region of interest" description="Disordered" evidence="8">
    <location>
        <begin position="716"/>
        <end position="768"/>
    </location>
</feature>
<keyword evidence="5" id="KW-0732">Signal</keyword>
<dbReference type="RefSeq" id="WP_012954856.1">
    <property type="nucleotide sequence ID" value="NC_013790.1"/>
</dbReference>
<evidence type="ECO:0000256" key="3">
    <source>
        <dbReference type="ARBA" id="ARBA00004613"/>
    </source>
</evidence>
<dbReference type="Pfam" id="PF02415">
    <property type="entry name" value="Chlam_PMP"/>
    <property type="match status" value="1"/>
</dbReference>
<dbReference type="InterPro" id="IPR003368">
    <property type="entry name" value="POMP_repeat"/>
</dbReference>
<dbReference type="AlphaFoldDB" id="D3E4K4"/>
<dbReference type="PANTHER" id="PTHR11319:SF35">
    <property type="entry name" value="OUTER MEMBRANE PROTEIN PMPC-RELATED"/>
    <property type="match status" value="1"/>
</dbReference>
<evidence type="ECO:0000256" key="6">
    <source>
        <dbReference type="ARBA" id="ARBA00023136"/>
    </source>
</evidence>
<evidence type="ECO:0000256" key="1">
    <source>
        <dbReference type="ARBA" id="ARBA00004196"/>
    </source>
</evidence>
<feature type="compositionally biased region" description="Polar residues" evidence="8">
    <location>
        <begin position="751"/>
        <end position="765"/>
    </location>
</feature>
<organism evidence="9 10">
    <name type="scientific">Methanobrevibacter ruminantium (strain ATCC 35063 / DSM 1093 / JCM 13430 / OCM 146 / M1)</name>
    <name type="common">Methanobacterium ruminantium</name>
    <dbReference type="NCBI Taxonomy" id="634498"/>
    <lineage>
        <taxon>Archaea</taxon>
        <taxon>Methanobacteriati</taxon>
        <taxon>Methanobacteriota</taxon>
        <taxon>Methanomada group</taxon>
        <taxon>Methanobacteria</taxon>
        <taxon>Methanobacteriales</taxon>
        <taxon>Methanobacteriaceae</taxon>
        <taxon>Methanobrevibacter</taxon>
    </lineage>
</organism>
<dbReference type="Proteomes" id="UP000008680">
    <property type="component" value="Chromosome"/>
</dbReference>
<dbReference type="HOGENOM" id="CLU_299502_0_0_2"/>
<dbReference type="PATRIC" id="fig|634498.28.peg.49"/>
<dbReference type="KEGG" id="mru:mru_0048"/>
<sequence>MGFIDKLKKGIGRKNKEKSSKRDTQKDTGLKRKSPPIDKASFDGSDEEYKLFESIMSYRDEPVVHSILRKISDDRLLIEIGKSHPFLELRRDAILKIKHASREDLIELFDLNEDRWGIGLRNAIASKFTKEQLMEINDERKLREIIRYSNEENANCIYDKINDEELLIDIVCLTRYESIRDKFVERFKNDPEVMRRCLESSRSPELKSKVAQYINNDKELKKYILSQNDWNNTVEYALNEMKDEKIANEALYEFAHKGKNQLNKSIEFMSDDETLLNIALEYYNLDYDRYYFEIGMALDRINDDSLLVDLMHNETDETLRRLAAKYIKSEEALKEFVNDPNENVRKIAIRATCKNSLDKFMDLFNNDEIILDDHFILDGDGIYETITINRDNVTIDGKNHKLECINPKIELRIEANNFSIKNIETNMLIRLNEGSLNISNSIIDKSIEINEGNLTGENSTFDRRIKNINGSLNLTDCNIDQIFNESSLSLKGCIIGSIKNDDSCNIDNCTINEFLYNNGRCKIENSKVESASRNYSNPYDGGGAISNGQNASMELTKCILAKNSTDKNGGVIRNIGSINLYDCIFEDNKAGLSGGAIFNEGRLTASRCKFKNNLVEFPRYGSFSRATGRYHFIKHGNSILNLAFMDLFNCQFITDKINDAPEIIAQFGKDSYLNIENCQFSTNKKTSVDAIEGGLNFNNAKFKVSFDDVEEINLANEGPEETGSINKNLKETSSTNEGLKERRSTNKGLKETSSINKGEETTVSSKNEDIDAESILENFKGFEYLDDLINDGSSEITLDCNIQMHELEQAFYEGGIEIYEDNLTIDGQYHTIDANNLSRIFHITGNGIVIKNIKFKNGYYYQDYFDNSKDGGGVLCITHSASAKIINCEFSNNESRQSGGVVKNNSDSLEIIDSNFRDNKVIYQKGGCIINNASLTLRNCSFKNNFSNAGSCVFNSEDSSLKIFDCEFNNNTSRKDFEAGGVRFSLEVPSSGGAIANEGSL</sequence>